<evidence type="ECO:0000313" key="2">
    <source>
        <dbReference type="Proteomes" id="UP000265366"/>
    </source>
</evidence>
<protein>
    <submittedName>
        <fullName evidence="1">Phage virion morphogenesis protein</fullName>
    </submittedName>
</protein>
<dbReference type="InterPro" id="IPR006522">
    <property type="entry name" value="Phage_virion_morphogenesis"/>
</dbReference>
<dbReference type="Proteomes" id="UP000265366">
    <property type="component" value="Unassembled WGS sequence"/>
</dbReference>
<dbReference type="RefSeq" id="WP_119593470.1">
    <property type="nucleotide sequence ID" value="NZ_QXFM01000114.1"/>
</dbReference>
<proteinExistence type="predicted"/>
<comment type="caution">
    <text evidence="1">The sequence shown here is derived from an EMBL/GenBank/DDBJ whole genome shotgun (WGS) entry which is preliminary data.</text>
</comment>
<dbReference type="EMBL" id="QXFM01000114">
    <property type="protein sequence ID" value="RIV82959.1"/>
    <property type="molecule type" value="Genomic_DNA"/>
</dbReference>
<keyword evidence="2" id="KW-1185">Reference proteome</keyword>
<dbReference type="AlphaFoldDB" id="A0A3A1P5U1"/>
<accession>A0A3A1P5U1</accession>
<dbReference type="Pfam" id="PF05069">
    <property type="entry name" value="Phage_tail_S"/>
    <property type="match status" value="1"/>
</dbReference>
<reference evidence="1 2" key="1">
    <citation type="submission" date="2018-08" db="EMBL/GenBank/DDBJ databases">
        <title>Erythrobacter zhengii sp.nov., a bacterium isolated from deep-sea sediment.</title>
        <authorList>
            <person name="Fang C."/>
            <person name="Wu Y.-H."/>
            <person name="Sun C."/>
            <person name="Wang H."/>
            <person name="Cheng H."/>
            <person name="Meng F.-X."/>
            <person name="Wang C.-S."/>
            <person name="Xu X.-W."/>
        </authorList>
    </citation>
    <scope>NUCLEOTIDE SEQUENCE [LARGE SCALE GENOMIC DNA]</scope>
    <source>
        <strain evidence="1 2">CCTCC AB 2015396</strain>
    </source>
</reference>
<dbReference type="OrthoDB" id="2081253at2"/>
<evidence type="ECO:0000313" key="1">
    <source>
        <dbReference type="EMBL" id="RIV82959.1"/>
    </source>
</evidence>
<name>A0A3A1P5U1_9SPHN</name>
<gene>
    <name evidence="1" type="ORF">D2V17_14245</name>
</gene>
<organism evidence="1 2">
    <name type="scientific">Aurantiacibacter xanthus</name>
    <dbReference type="NCBI Taxonomy" id="1784712"/>
    <lineage>
        <taxon>Bacteria</taxon>
        <taxon>Pseudomonadati</taxon>
        <taxon>Pseudomonadota</taxon>
        <taxon>Alphaproteobacteria</taxon>
        <taxon>Sphingomonadales</taxon>
        <taxon>Erythrobacteraceae</taxon>
        <taxon>Aurantiacibacter</taxon>
    </lineage>
</organism>
<sequence>MFGVQFNAGASREVIRRAAAQLANMTPVYEDIREYLLERHRRRFVDGKTPDGVVWAPKSQATLARYKALGYGSLRKPLIGPSKLLSRTIASFANQHGVVIGSNQINSRVMDQGAAKGAFGTNSRGRPIPWGRIPARQWLGMGREDNENVIDIVEEWLEKALDQ</sequence>